<evidence type="ECO:0000256" key="2">
    <source>
        <dbReference type="SAM" id="SignalP"/>
    </source>
</evidence>
<keyword evidence="5" id="KW-1185">Reference proteome</keyword>
<dbReference type="SUPFAM" id="SSF88713">
    <property type="entry name" value="Glycoside hydrolase/deacetylase"/>
    <property type="match status" value="1"/>
</dbReference>
<dbReference type="InterPro" id="IPR002509">
    <property type="entry name" value="NODB_dom"/>
</dbReference>
<evidence type="ECO:0000256" key="1">
    <source>
        <dbReference type="SAM" id="MobiDB-lite"/>
    </source>
</evidence>
<reference evidence="5" key="1">
    <citation type="journal article" date="2019" name="Int. J. Syst. Evol. Microbiol.">
        <title>The Global Catalogue of Microorganisms (GCM) 10K type strain sequencing project: providing services to taxonomists for standard genome sequencing and annotation.</title>
        <authorList>
            <consortium name="The Broad Institute Genomics Platform"/>
            <consortium name="The Broad Institute Genome Sequencing Center for Infectious Disease"/>
            <person name="Wu L."/>
            <person name="Ma J."/>
        </authorList>
    </citation>
    <scope>NUCLEOTIDE SEQUENCE [LARGE SCALE GENOMIC DNA]</scope>
    <source>
        <strain evidence="5">JCM 30234</strain>
    </source>
</reference>
<dbReference type="PROSITE" id="PS51677">
    <property type="entry name" value="NODB"/>
    <property type="match status" value="1"/>
</dbReference>
<evidence type="ECO:0000259" key="3">
    <source>
        <dbReference type="PROSITE" id="PS51677"/>
    </source>
</evidence>
<dbReference type="EMBL" id="JBHTGR010000015">
    <property type="protein sequence ID" value="MFC7747104.1"/>
    <property type="molecule type" value="Genomic_DNA"/>
</dbReference>
<sequence length="300" mass="33502">MRAITIGMLAVMLALSACSASSTSDESQSDDSEQAEATTSGETTEDEQVAEDDADQDEKEAAEEDESEDKKDKQNDAAFKQKKPEYRMTDNYYIEPIDDADSKVVLLTIDDAPEDHAVEMAEKLKEMDAGAIFYINKMYVDQDGGKEKLEKIHDMGFPLGNHTDTHPNLSDLSGQEQRDELTPVYDQIEDITGNPVKFFRAPHGVNTDVSDQLAEKRDALVMNWSYGYDFKPGYEDAAKLTDIMLHPDPEGLLRDGAILLMHDRDWTNKALEDIVKGLRDQGYTILDPALLKTPQSPEAE</sequence>
<dbReference type="Proteomes" id="UP001596620">
    <property type="component" value="Unassembled WGS sequence"/>
</dbReference>
<dbReference type="EC" id="3.-.-.-" evidence="4"/>
<keyword evidence="2" id="KW-0732">Signal</keyword>
<organism evidence="4 5">
    <name type="scientific">Lentibacillus kimchii</name>
    <dbReference type="NCBI Taxonomy" id="1542911"/>
    <lineage>
        <taxon>Bacteria</taxon>
        <taxon>Bacillati</taxon>
        <taxon>Bacillota</taxon>
        <taxon>Bacilli</taxon>
        <taxon>Bacillales</taxon>
        <taxon>Bacillaceae</taxon>
        <taxon>Lentibacillus</taxon>
    </lineage>
</organism>
<dbReference type="Gene3D" id="3.20.20.370">
    <property type="entry name" value="Glycoside hydrolase/deacetylase"/>
    <property type="match status" value="1"/>
</dbReference>
<keyword evidence="4" id="KW-0378">Hydrolase</keyword>
<dbReference type="CDD" id="cd10917">
    <property type="entry name" value="CE4_NodB_like_6s_7s"/>
    <property type="match status" value="1"/>
</dbReference>
<dbReference type="PROSITE" id="PS51257">
    <property type="entry name" value="PROKAR_LIPOPROTEIN"/>
    <property type="match status" value="1"/>
</dbReference>
<proteinExistence type="predicted"/>
<dbReference type="RefSeq" id="WP_382358624.1">
    <property type="nucleotide sequence ID" value="NZ_JBHTGR010000015.1"/>
</dbReference>
<dbReference type="Pfam" id="PF01522">
    <property type="entry name" value="Polysacc_deac_1"/>
    <property type="match status" value="1"/>
</dbReference>
<comment type="caution">
    <text evidence="4">The sequence shown here is derived from an EMBL/GenBank/DDBJ whole genome shotgun (WGS) entry which is preliminary data.</text>
</comment>
<dbReference type="InterPro" id="IPR011330">
    <property type="entry name" value="Glyco_hydro/deAcase_b/a-brl"/>
</dbReference>
<feature type="signal peptide" evidence="2">
    <location>
        <begin position="1"/>
        <end position="19"/>
    </location>
</feature>
<feature type="domain" description="NodB homology" evidence="3">
    <location>
        <begin position="103"/>
        <end position="286"/>
    </location>
</feature>
<feature type="region of interest" description="Disordered" evidence="1">
    <location>
        <begin position="18"/>
        <end position="84"/>
    </location>
</feature>
<feature type="compositionally biased region" description="Acidic residues" evidence="1">
    <location>
        <begin position="43"/>
        <end position="67"/>
    </location>
</feature>
<gene>
    <name evidence="4" type="ORF">ACFQU8_07625</name>
</gene>
<feature type="chain" id="PRO_5046596919" evidence="2">
    <location>
        <begin position="20"/>
        <end position="300"/>
    </location>
</feature>
<protein>
    <submittedName>
        <fullName evidence="4">Polysaccharide deacetylase family protein</fullName>
        <ecNumber evidence="4">3.-.-.-</ecNumber>
    </submittedName>
</protein>
<evidence type="ECO:0000313" key="4">
    <source>
        <dbReference type="EMBL" id="MFC7747104.1"/>
    </source>
</evidence>
<evidence type="ECO:0000313" key="5">
    <source>
        <dbReference type="Proteomes" id="UP001596620"/>
    </source>
</evidence>
<accession>A0ABW2UTK5</accession>
<dbReference type="GO" id="GO:0016787">
    <property type="term" value="F:hydrolase activity"/>
    <property type="evidence" value="ECO:0007669"/>
    <property type="project" value="UniProtKB-KW"/>
</dbReference>
<dbReference type="InterPro" id="IPR050248">
    <property type="entry name" value="Polysacc_deacetylase_ArnD"/>
</dbReference>
<name>A0ABW2UTK5_9BACI</name>
<dbReference type="PANTHER" id="PTHR10587">
    <property type="entry name" value="GLYCOSYL TRANSFERASE-RELATED"/>
    <property type="match status" value="1"/>
</dbReference>